<sequence>MRSFNHNCRYKCIETISEQERQTLFTEYWALGSWDLQTAFIFQMFNLVELQLRNPRVVYRQEISVANQHLKIKYLNIRYSLSRSTFSLFQSMFLITIGFTVPRRSSFQKALIFQ</sequence>
<protein>
    <submittedName>
        <fullName evidence="2">Uncharacterized protein</fullName>
    </submittedName>
</protein>
<evidence type="ECO:0000313" key="2">
    <source>
        <dbReference type="EMBL" id="KAJ8867093.1"/>
    </source>
</evidence>
<organism evidence="2 3">
    <name type="scientific">Dryococelus australis</name>
    <dbReference type="NCBI Taxonomy" id="614101"/>
    <lineage>
        <taxon>Eukaryota</taxon>
        <taxon>Metazoa</taxon>
        <taxon>Ecdysozoa</taxon>
        <taxon>Arthropoda</taxon>
        <taxon>Hexapoda</taxon>
        <taxon>Insecta</taxon>
        <taxon>Pterygota</taxon>
        <taxon>Neoptera</taxon>
        <taxon>Polyneoptera</taxon>
        <taxon>Phasmatodea</taxon>
        <taxon>Verophasmatodea</taxon>
        <taxon>Anareolatae</taxon>
        <taxon>Phasmatidae</taxon>
        <taxon>Eurycanthinae</taxon>
        <taxon>Dryococelus</taxon>
    </lineage>
</organism>
<proteinExistence type="predicted"/>
<keyword evidence="1" id="KW-0812">Transmembrane</keyword>
<keyword evidence="1" id="KW-1133">Transmembrane helix</keyword>
<name>A0ABQ9G4G5_9NEOP</name>
<feature type="transmembrane region" description="Helical" evidence="1">
    <location>
        <begin position="81"/>
        <end position="101"/>
    </location>
</feature>
<evidence type="ECO:0000313" key="3">
    <source>
        <dbReference type="Proteomes" id="UP001159363"/>
    </source>
</evidence>
<gene>
    <name evidence="2" type="ORF">PR048_032955</name>
</gene>
<dbReference type="Proteomes" id="UP001159363">
    <property type="component" value="Chromosome 15"/>
</dbReference>
<keyword evidence="3" id="KW-1185">Reference proteome</keyword>
<dbReference type="EMBL" id="JARBHB010000016">
    <property type="protein sequence ID" value="KAJ8867093.1"/>
    <property type="molecule type" value="Genomic_DNA"/>
</dbReference>
<keyword evidence="1" id="KW-0472">Membrane</keyword>
<reference evidence="2 3" key="1">
    <citation type="submission" date="2023-02" db="EMBL/GenBank/DDBJ databases">
        <title>LHISI_Scaffold_Assembly.</title>
        <authorList>
            <person name="Stuart O.P."/>
            <person name="Cleave R."/>
            <person name="Magrath M.J.L."/>
            <person name="Mikheyev A.S."/>
        </authorList>
    </citation>
    <scope>NUCLEOTIDE SEQUENCE [LARGE SCALE GENOMIC DNA]</scope>
    <source>
        <strain evidence="2">Daus_M_001</strain>
        <tissue evidence="2">Leg muscle</tissue>
    </source>
</reference>
<accession>A0ABQ9G4G5</accession>
<comment type="caution">
    <text evidence="2">The sequence shown here is derived from an EMBL/GenBank/DDBJ whole genome shotgun (WGS) entry which is preliminary data.</text>
</comment>
<evidence type="ECO:0000256" key="1">
    <source>
        <dbReference type="SAM" id="Phobius"/>
    </source>
</evidence>